<dbReference type="STRING" id="159291.SAMN05920897_101319"/>
<protein>
    <submittedName>
        <fullName evidence="1">Uncharacterized protein</fullName>
    </submittedName>
</protein>
<dbReference type="Proteomes" id="UP000186400">
    <property type="component" value="Unassembled WGS sequence"/>
</dbReference>
<dbReference type="EMBL" id="FTMS01000001">
    <property type="protein sequence ID" value="SIP92997.1"/>
    <property type="molecule type" value="Genomic_DNA"/>
</dbReference>
<name>A0A1N6NLW9_9SPIO</name>
<keyword evidence="2" id="KW-1185">Reference proteome</keyword>
<sequence length="89" mass="10472">MSDSVLTEQNNRKQSRGVPFALRLRSVASTRQTFARVLREYARGTISQDEYRQLVWGLSQYLGALRLEKESEIEDRLQEIEERLNRGDR</sequence>
<accession>A0A1N6NLW9</accession>
<evidence type="ECO:0000313" key="1">
    <source>
        <dbReference type="EMBL" id="SIP92997.1"/>
    </source>
</evidence>
<proteinExistence type="predicted"/>
<gene>
    <name evidence="1" type="ORF">SAMN05920897_101319</name>
</gene>
<organism evidence="1 2">
    <name type="scientific">Alkalispirochaeta americana</name>
    <dbReference type="NCBI Taxonomy" id="159291"/>
    <lineage>
        <taxon>Bacteria</taxon>
        <taxon>Pseudomonadati</taxon>
        <taxon>Spirochaetota</taxon>
        <taxon>Spirochaetia</taxon>
        <taxon>Spirochaetales</taxon>
        <taxon>Spirochaetaceae</taxon>
        <taxon>Alkalispirochaeta</taxon>
    </lineage>
</organism>
<evidence type="ECO:0000313" key="2">
    <source>
        <dbReference type="Proteomes" id="UP000186400"/>
    </source>
</evidence>
<dbReference type="AlphaFoldDB" id="A0A1N6NLW9"/>
<dbReference type="RefSeq" id="WP_076487529.1">
    <property type="nucleotide sequence ID" value="NZ_FTMS01000001.1"/>
</dbReference>
<reference evidence="1 2" key="1">
    <citation type="submission" date="2017-01" db="EMBL/GenBank/DDBJ databases">
        <authorList>
            <person name="Mah S.A."/>
            <person name="Swanson W.J."/>
            <person name="Moy G.W."/>
            <person name="Vacquier V.D."/>
        </authorList>
    </citation>
    <scope>NUCLEOTIDE SEQUENCE [LARGE SCALE GENOMIC DNA]</scope>
    <source>
        <strain evidence="1 2">ASpG1</strain>
    </source>
</reference>